<feature type="region of interest" description="Disordered" evidence="1">
    <location>
        <begin position="597"/>
        <end position="630"/>
    </location>
</feature>
<feature type="domain" description="DUF6535" evidence="3">
    <location>
        <begin position="111"/>
        <end position="289"/>
    </location>
</feature>
<evidence type="ECO:0000256" key="2">
    <source>
        <dbReference type="SAM" id="Phobius"/>
    </source>
</evidence>
<keyword evidence="5" id="KW-1185">Reference proteome</keyword>
<organism evidence="4 5">
    <name type="scientific">Lentinula raphanica</name>
    <dbReference type="NCBI Taxonomy" id="153919"/>
    <lineage>
        <taxon>Eukaryota</taxon>
        <taxon>Fungi</taxon>
        <taxon>Dikarya</taxon>
        <taxon>Basidiomycota</taxon>
        <taxon>Agaricomycotina</taxon>
        <taxon>Agaricomycetes</taxon>
        <taxon>Agaricomycetidae</taxon>
        <taxon>Agaricales</taxon>
        <taxon>Marasmiineae</taxon>
        <taxon>Omphalotaceae</taxon>
        <taxon>Lentinula</taxon>
    </lineage>
</organism>
<feature type="region of interest" description="Disordered" evidence="1">
    <location>
        <begin position="19"/>
        <end position="70"/>
    </location>
</feature>
<dbReference type="AlphaFoldDB" id="A0AA38UCX1"/>
<evidence type="ECO:0000313" key="4">
    <source>
        <dbReference type="EMBL" id="KAJ3837477.1"/>
    </source>
</evidence>
<evidence type="ECO:0000256" key="1">
    <source>
        <dbReference type="SAM" id="MobiDB-lite"/>
    </source>
</evidence>
<feature type="transmembrane region" description="Helical" evidence="2">
    <location>
        <begin position="135"/>
        <end position="154"/>
    </location>
</feature>
<dbReference type="Pfam" id="PF20153">
    <property type="entry name" value="DUF6535"/>
    <property type="match status" value="1"/>
</dbReference>
<protein>
    <recommendedName>
        <fullName evidence="3">DUF6535 domain-containing protein</fullName>
    </recommendedName>
</protein>
<gene>
    <name evidence="4" type="ORF">F5878DRAFT_213614</name>
</gene>
<reference evidence="4" key="1">
    <citation type="submission" date="2022-08" db="EMBL/GenBank/DDBJ databases">
        <authorList>
            <consortium name="DOE Joint Genome Institute"/>
            <person name="Min B."/>
            <person name="Riley R."/>
            <person name="Sierra-Patev S."/>
            <person name="Naranjo-Ortiz M."/>
            <person name="Looney B."/>
            <person name="Konkel Z."/>
            <person name="Slot J.C."/>
            <person name="Sakamoto Y."/>
            <person name="Steenwyk J.L."/>
            <person name="Rokas A."/>
            <person name="Carro J."/>
            <person name="Camarero S."/>
            <person name="Ferreira P."/>
            <person name="Molpeceres G."/>
            <person name="Ruiz-Duenas F.J."/>
            <person name="Serrano A."/>
            <person name="Henrissat B."/>
            <person name="Drula E."/>
            <person name="Hughes K.W."/>
            <person name="Mata J.L."/>
            <person name="Ishikawa N.K."/>
            <person name="Vargas-Isla R."/>
            <person name="Ushijima S."/>
            <person name="Smith C.A."/>
            <person name="Ahrendt S."/>
            <person name="Andreopoulos W."/>
            <person name="He G."/>
            <person name="Labutti K."/>
            <person name="Lipzen A."/>
            <person name="Ng V."/>
            <person name="Sandor L."/>
            <person name="Barry K."/>
            <person name="Martinez A.T."/>
            <person name="Xiao Y."/>
            <person name="Gibbons J.G."/>
            <person name="Terashima K."/>
            <person name="Hibbett D.S."/>
            <person name="Grigoriev I.V."/>
        </authorList>
    </citation>
    <scope>NUCLEOTIDE SEQUENCE</scope>
    <source>
        <strain evidence="4">TFB9207</strain>
    </source>
</reference>
<keyword evidence="2" id="KW-1133">Transmembrane helix</keyword>
<evidence type="ECO:0000259" key="3">
    <source>
        <dbReference type="Pfam" id="PF20153"/>
    </source>
</evidence>
<dbReference type="Proteomes" id="UP001163846">
    <property type="component" value="Unassembled WGS sequence"/>
</dbReference>
<accession>A0AA38UCX1</accession>
<sequence>MHDMLEMIRDMRDLLREGHKEHGESETLKAAPLTGSGLPSHEDERVTEKDSVQVAEENRPDRSTKPTIPKRFGMKKEHIQRTNPVAANYNYCQKYPEDRQYYEHDSEARVWWVYLDEATAFDNDMIDELPVGDSLDILLVFAGLFSAVVTTFVTQTSQALSINYASLSASYLGEISIILRASGNSSSISQIPLTDTTFSPNAGDIWVNGLWFTSLTIALSVALFAVLAKQWLRQYMSIVTGTPRERTFIRQFRFDGLKAWRVQAIIGILLVILHLSLVLFLIGLVVFLVPLNVAIASVTGVITVSIVLLYLAASVLPLCVVQCPYRTTFSDLLYYISQLPRVAYQRFQLPWHLRWLPEGHSGHFTVLKDVERCAACRIKGDHEELILKALWWLGEYTSNVSAKEILLCSLGAFTPRMSNKLCTPEALRVLYGCETYSDLVNHVLCNIEAPWELVFRSMIHLSGSMLKFMEAERWKEKILGSLLTSSDIHTALAFCASDAPIDFVPIGLHACDGTLRPSEGLSWLVDNYLKADTPTPLYLPPLVWMGLFKASSNVKFRKVFAENFPNSLQSQISCPILCPVPIELLIELAEEGNNVPTANMAGARGSDEPLNDSSTRKESSSGMKIEVRME</sequence>
<evidence type="ECO:0000313" key="5">
    <source>
        <dbReference type="Proteomes" id="UP001163846"/>
    </source>
</evidence>
<feature type="compositionally biased region" description="Basic and acidic residues" evidence="1">
    <location>
        <begin position="614"/>
        <end position="630"/>
    </location>
</feature>
<keyword evidence="2" id="KW-0812">Transmembrane</keyword>
<dbReference type="InterPro" id="IPR045338">
    <property type="entry name" value="DUF6535"/>
</dbReference>
<comment type="caution">
    <text evidence="4">The sequence shown here is derived from an EMBL/GenBank/DDBJ whole genome shotgun (WGS) entry which is preliminary data.</text>
</comment>
<name>A0AA38UCX1_9AGAR</name>
<feature type="transmembrane region" description="Helical" evidence="2">
    <location>
        <begin position="205"/>
        <end position="228"/>
    </location>
</feature>
<feature type="transmembrane region" description="Helical" evidence="2">
    <location>
        <begin position="295"/>
        <end position="321"/>
    </location>
</feature>
<proteinExistence type="predicted"/>
<feature type="compositionally biased region" description="Basic and acidic residues" evidence="1">
    <location>
        <begin position="40"/>
        <end position="64"/>
    </location>
</feature>
<feature type="transmembrane region" description="Helical" evidence="2">
    <location>
        <begin position="264"/>
        <end position="289"/>
    </location>
</feature>
<keyword evidence="2" id="KW-0472">Membrane</keyword>
<dbReference type="EMBL" id="MU806243">
    <property type="protein sequence ID" value="KAJ3837477.1"/>
    <property type="molecule type" value="Genomic_DNA"/>
</dbReference>